<evidence type="ECO:0000256" key="1">
    <source>
        <dbReference type="SAM" id="MobiDB-lite"/>
    </source>
</evidence>
<organism evidence="2 3">
    <name type="scientific">Helicobacter typhlonius</name>
    <dbReference type="NCBI Taxonomy" id="76936"/>
    <lineage>
        <taxon>Bacteria</taxon>
        <taxon>Pseudomonadati</taxon>
        <taxon>Campylobacterota</taxon>
        <taxon>Epsilonproteobacteria</taxon>
        <taxon>Campylobacterales</taxon>
        <taxon>Helicobacteraceae</taxon>
        <taxon>Helicobacter</taxon>
    </lineage>
</organism>
<name>A0A0S4PZW8_9HELI</name>
<sequence length="49" mass="5681">MPKCTDEIMRFAVFVEVKSMASKEIQKTQKAVNKRRSYHPHNAPFLLSS</sequence>
<dbReference type="KEGG" id="hty:BN2458_PEG1883"/>
<feature type="region of interest" description="Disordered" evidence="1">
    <location>
        <begin position="28"/>
        <end position="49"/>
    </location>
</feature>
<evidence type="ECO:0000313" key="2">
    <source>
        <dbReference type="EMBL" id="CUU40766.1"/>
    </source>
</evidence>
<accession>A0A0S4PZW8</accession>
<proteinExistence type="predicted"/>
<evidence type="ECO:0000313" key="3">
    <source>
        <dbReference type="Proteomes" id="UP000064525"/>
    </source>
</evidence>
<dbReference type="AlphaFoldDB" id="A0A0S4PZW8"/>
<dbReference type="EMBL" id="LN907858">
    <property type="protein sequence ID" value="CUU40766.1"/>
    <property type="molecule type" value="Genomic_DNA"/>
</dbReference>
<protein>
    <submittedName>
        <fullName evidence="2">Uncharacterized protein</fullName>
    </submittedName>
</protein>
<dbReference type="Proteomes" id="UP000064525">
    <property type="component" value="Chromosome I"/>
</dbReference>
<reference evidence="3" key="1">
    <citation type="submission" date="2015-11" db="EMBL/GenBank/DDBJ databases">
        <authorList>
            <person name="Anvar S.Y."/>
        </authorList>
    </citation>
    <scope>NUCLEOTIDE SEQUENCE [LARGE SCALE GENOMIC DNA]</scope>
</reference>
<gene>
    <name evidence="2" type="ORF">BN2458_PEG1883</name>
</gene>